<evidence type="ECO:0000259" key="4">
    <source>
        <dbReference type="PROSITE" id="PS01124"/>
    </source>
</evidence>
<evidence type="ECO:0000256" key="2">
    <source>
        <dbReference type="ARBA" id="ARBA00023125"/>
    </source>
</evidence>
<accession>A0A5N5V9N7</accession>
<keyword evidence="3" id="KW-0804">Transcription</keyword>
<keyword evidence="2" id="KW-0238">DNA-binding</keyword>
<comment type="caution">
    <text evidence="5">The sequence shown here is derived from an EMBL/GenBank/DDBJ whole genome shotgun (WGS) entry which is preliminary data.</text>
</comment>
<protein>
    <submittedName>
        <fullName evidence="5">AraC family transcriptional regulator</fullName>
    </submittedName>
</protein>
<dbReference type="GO" id="GO:0003700">
    <property type="term" value="F:DNA-binding transcription factor activity"/>
    <property type="evidence" value="ECO:0007669"/>
    <property type="project" value="InterPro"/>
</dbReference>
<dbReference type="SUPFAM" id="SSF46689">
    <property type="entry name" value="Homeodomain-like"/>
    <property type="match status" value="2"/>
</dbReference>
<evidence type="ECO:0000256" key="1">
    <source>
        <dbReference type="ARBA" id="ARBA00023015"/>
    </source>
</evidence>
<dbReference type="PROSITE" id="PS01124">
    <property type="entry name" value="HTH_ARAC_FAMILY_2"/>
    <property type="match status" value="1"/>
</dbReference>
<dbReference type="Gene3D" id="1.10.10.60">
    <property type="entry name" value="Homeodomain-like"/>
    <property type="match status" value="1"/>
</dbReference>
<sequence length="134" mass="15271">MARFVFHDSAPGMRLGTMRSPAESSRNLPPLLRRAVQFIHENAQRDITVADIAASVSVTPRSVQYAFRRHLGTTPLEYLRRVRLERAHRDLQVADPTMDTVMAIAGRWGFTHAGRFSSFYKKMFGRPPSQTLRT</sequence>
<reference evidence="5 6" key="1">
    <citation type="submission" date="2012-10" db="EMBL/GenBank/DDBJ databases">
        <title>The draft sequence of the Mycobacterium pheli genome.</title>
        <authorList>
            <person name="Pettersson B.M.F."/>
            <person name="Das S."/>
            <person name="Dasgupta S."/>
            <person name="Bhattacharya A."/>
            <person name="Kirsebom L.A."/>
        </authorList>
    </citation>
    <scope>NUCLEOTIDE SEQUENCE [LARGE SCALE GENOMIC DNA]</scope>
    <source>
        <strain evidence="5 6">CCUG 21000</strain>
    </source>
</reference>
<proteinExistence type="predicted"/>
<dbReference type="SMART" id="SM00342">
    <property type="entry name" value="HTH_ARAC"/>
    <property type="match status" value="1"/>
</dbReference>
<dbReference type="InterPro" id="IPR009057">
    <property type="entry name" value="Homeodomain-like_sf"/>
</dbReference>
<dbReference type="InterPro" id="IPR018060">
    <property type="entry name" value="HTH_AraC"/>
</dbReference>
<dbReference type="PANTHER" id="PTHR46796">
    <property type="entry name" value="HTH-TYPE TRANSCRIPTIONAL ACTIVATOR RHAS-RELATED"/>
    <property type="match status" value="1"/>
</dbReference>
<dbReference type="InterPro" id="IPR050204">
    <property type="entry name" value="AraC_XylS_family_regulators"/>
</dbReference>
<keyword evidence="6" id="KW-1185">Reference proteome</keyword>
<name>A0A5N5V9N7_MYCPH</name>
<evidence type="ECO:0000313" key="6">
    <source>
        <dbReference type="Proteomes" id="UP000325690"/>
    </source>
</evidence>
<organism evidence="5 6">
    <name type="scientific">Mycolicibacterium phlei DSM 43239 = CCUG 21000</name>
    <dbReference type="NCBI Taxonomy" id="1226750"/>
    <lineage>
        <taxon>Bacteria</taxon>
        <taxon>Bacillati</taxon>
        <taxon>Actinomycetota</taxon>
        <taxon>Actinomycetes</taxon>
        <taxon>Mycobacteriales</taxon>
        <taxon>Mycobacteriaceae</taxon>
        <taxon>Mycolicibacterium</taxon>
    </lineage>
</organism>
<gene>
    <name evidence="5" type="ORF">MPHL21000_05475</name>
</gene>
<evidence type="ECO:0000313" key="5">
    <source>
        <dbReference type="EMBL" id="KAB7758446.1"/>
    </source>
</evidence>
<dbReference type="AlphaFoldDB" id="A0A5N5V9N7"/>
<dbReference type="Proteomes" id="UP000325690">
    <property type="component" value="Unassembled WGS sequence"/>
</dbReference>
<dbReference type="PANTHER" id="PTHR46796:SF12">
    <property type="entry name" value="HTH-TYPE DNA-BINDING TRANSCRIPTIONAL ACTIVATOR EUTR"/>
    <property type="match status" value="1"/>
</dbReference>
<dbReference type="Pfam" id="PF12833">
    <property type="entry name" value="HTH_18"/>
    <property type="match status" value="1"/>
</dbReference>
<evidence type="ECO:0000256" key="3">
    <source>
        <dbReference type="ARBA" id="ARBA00023163"/>
    </source>
</evidence>
<dbReference type="EMBL" id="ANBP01000005">
    <property type="protein sequence ID" value="KAB7758446.1"/>
    <property type="molecule type" value="Genomic_DNA"/>
</dbReference>
<dbReference type="GO" id="GO:0043565">
    <property type="term" value="F:sequence-specific DNA binding"/>
    <property type="evidence" value="ECO:0007669"/>
    <property type="project" value="InterPro"/>
</dbReference>
<feature type="domain" description="HTH araC/xylS-type" evidence="4">
    <location>
        <begin position="33"/>
        <end position="134"/>
    </location>
</feature>
<keyword evidence="1" id="KW-0805">Transcription regulation</keyword>